<dbReference type="PIRSF" id="PIRSF017082">
    <property type="entry name" value="YflP"/>
    <property type="match status" value="1"/>
</dbReference>
<evidence type="ECO:0000313" key="3">
    <source>
        <dbReference type="Proteomes" id="UP000194137"/>
    </source>
</evidence>
<dbReference type="SUPFAM" id="SSF53850">
    <property type="entry name" value="Periplasmic binding protein-like II"/>
    <property type="match status" value="1"/>
</dbReference>
<name>A0A1W6ZY92_9HYPH</name>
<accession>A0A1W6ZY92</accession>
<dbReference type="Proteomes" id="UP000194137">
    <property type="component" value="Chromosome"/>
</dbReference>
<reference evidence="2 3" key="1">
    <citation type="submission" date="2017-05" db="EMBL/GenBank/DDBJ databases">
        <title>Full genome sequence of Pseudorhodoplanes sinuspersici.</title>
        <authorList>
            <person name="Dastgheib S.M.M."/>
            <person name="Shavandi M."/>
            <person name="Tirandaz H."/>
        </authorList>
    </citation>
    <scope>NUCLEOTIDE SEQUENCE [LARGE SCALE GENOMIC DNA]</scope>
    <source>
        <strain evidence="2 3">RIPI110</strain>
    </source>
</reference>
<dbReference type="Gene3D" id="3.40.190.10">
    <property type="entry name" value="Periplasmic binding protein-like II"/>
    <property type="match status" value="1"/>
</dbReference>
<dbReference type="OrthoDB" id="9780943at2"/>
<sequence length="323" mass="33993">METFRRSARFSFALIATLAFATGATAQTYPDRTITLVNPFPAGASTDQISRLIQTKLQTALGQTVVIENKAGAGGNIGTSFVARAAPDGYTLLTAPNANFTITPHFQPPPYDPLKDFTPITTVAGAPLALVVHKSLGVNTVAELIEYAKKHPGQLSFGSSGVGSPHHVAGELINAKAGIAMTHVPYKGGSAAQADLTGGHIKVAVLTFSTVAALDDNAPIKILAVTGKDRLKRKPDIPSMAETIPGFDVFGWIAILAPAGTPKPIVDRINAEVKKILSDAEIAKRLDDLTFQVIADSPDGLAERIRSEYAMWGDVVKASGKTD</sequence>
<proteinExistence type="inferred from homology"/>
<gene>
    <name evidence="2" type="ORF">CAK95_27090</name>
</gene>
<protein>
    <submittedName>
        <fullName evidence="2">Uncharacterized protein</fullName>
    </submittedName>
</protein>
<evidence type="ECO:0000313" key="2">
    <source>
        <dbReference type="EMBL" id="ARQ02362.1"/>
    </source>
</evidence>
<dbReference type="EMBL" id="CP021112">
    <property type="protein sequence ID" value="ARQ02362.1"/>
    <property type="molecule type" value="Genomic_DNA"/>
</dbReference>
<dbReference type="InterPro" id="IPR005064">
    <property type="entry name" value="BUG"/>
</dbReference>
<dbReference type="Gene3D" id="3.40.190.150">
    <property type="entry name" value="Bordetella uptake gene, domain 1"/>
    <property type="match status" value="1"/>
</dbReference>
<dbReference type="STRING" id="1235591.CAK95_27090"/>
<dbReference type="Pfam" id="PF03401">
    <property type="entry name" value="TctC"/>
    <property type="match status" value="1"/>
</dbReference>
<dbReference type="CDD" id="cd07012">
    <property type="entry name" value="PBP2_Bug_TTT"/>
    <property type="match status" value="1"/>
</dbReference>
<dbReference type="InterPro" id="IPR042100">
    <property type="entry name" value="Bug_dom1"/>
</dbReference>
<evidence type="ECO:0000256" key="1">
    <source>
        <dbReference type="ARBA" id="ARBA00006987"/>
    </source>
</evidence>
<dbReference type="RefSeq" id="WP_086090793.1">
    <property type="nucleotide sequence ID" value="NZ_CP021112.1"/>
</dbReference>
<comment type="similarity">
    <text evidence="1">Belongs to the UPF0065 (bug) family.</text>
</comment>
<dbReference type="PANTHER" id="PTHR42928:SF5">
    <property type="entry name" value="BLR1237 PROTEIN"/>
    <property type="match status" value="1"/>
</dbReference>
<organism evidence="2 3">
    <name type="scientific">Pseudorhodoplanes sinuspersici</name>
    <dbReference type="NCBI Taxonomy" id="1235591"/>
    <lineage>
        <taxon>Bacteria</taxon>
        <taxon>Pseudomonadati</taxon>
        <taxon>Pseudomonadota</taxon>
        <taxon>Alphaproteobacteria</taxon>
        <taxon>Hyphomicrobiales</taxon>
        <taxon>Pseudorhodoplanes</taxon>
    </lineage>
</organism>
<dbReference type="AlphaFoldDB" id="A0A1W6ZY92"/>
<dbReference type="PANTHER" id="PTHR42928">
    <property type="entry name" value="TRICARBOXYLATE-BINDING PROTEIN"/>
    <property type="match status" value="1"/>
</dbReference>
<dbReference type="KEGG" id="psin:CAK95_27090"/>
<keyword evidence="3" id="KW-1185">Reference proteome</keyword>